<comment type="caution">
    <text evidence="2">The sequence shown here is derived from an EMBL/GenBank/DDBJ whole genome shotgun (WGS) entry which is preliminary data.</text>
</comment>
<keyword evidence="3" id="KW-1185">Reference proteome</keyword>
<proteinExistence type="predicted"/>
<name>A0ABU3GGB1_9MICO</name>
<dbReference type="Proteomes" id="UP001262835">
    <property type="component" value="Unassembled WGS sequence"/>
</dbReference>
<gene>
    <name evidence="2" type="ORF">Q9S78_03535</name>
</gene>
<dbReference type="InterPro" id="IPR024072">
    <property type="entry name" value="DHFR-like_dom_sf"/>
</dbReference>
<feature type="domain" description="Bacterial bifunctional deaminase-reductase C-terminal" evidence="1">
    <location>
        <begin position="5"/>
        <end position="173"/>
    </location>
</feature>
<evidence type="ECO:0000313" key="2">
    <source>
        <dbReference type="EMBL" id="MDT3329733.1"/>
    </source>
</evidence>
<reference evidence="2 3" key="1">
    <citation type="submission" date="2023-08" db="EMBL/GenBank/DDBJ databases">
        <title>Microbacterium aquilitoris sp. nov. and Microbacterium gwkjibeachense sp. nov., isolated from beach.</title>
        <authorList>
            <person name="Lee S.D."/>
            <person name="Yang H."/>
            <person name="Kim I."/>
        </authorList>
    </citation>
    <scope>NUCLEOTIDE SEQUENCE [LARGE SCALE GENOMIC DNA]</scope>
    <source>
        <strain evidence="2 3">KSW-18</strain>
    </source>
</reference>
<organism evidence="2 3">
    <name type="scientific">Microbacterium aquilitoris</name>
    <dbReference type="NCBI Taxonomy" id="3067307"/>
    <lineage>
        <taxon>Bacteria</taxon>
        <taxon>Bacillati</taxon>
        <taxon>Actinomycetota</taxon>
        <taxon>Actinomycetes</taxon>
        <taxon>Micrococcales</taxon>
        <taxon>Microbacteriaceae</taxon>
        <taxon>Microbacterium</taxon>
    </lineage>
</organism>
<evidence type="ECO:0000313" key="3">
    <source>
        <dbReference type="Proteomes" id="UP001262835"/>
    </source>
</evidence>
<dbReference type="RefSeq" id="WP_311858734.1">
    <property type="nucleotide sequence ID" value="NZ_JAUZVT010000001.1"/>
</dbReference>
<dbReference type="EMBL" id="JAUZVT010000001">
    <property type="protein sequence ID" value="MDT3329733.1"/>
    <property type="molecule type" value="Genomic_DNA"/>
</dbReference>
<protein>
    <submittedName>
        <fullName evidence="2">Dihydrofolate reductase family protein</fullName>
    </submittedName>
</protein>
<dbReference type="Gene3D" id="3.40.430.10">
    <property type="entry name" value="Dihydrofolate Reductase, subunit A"/>
    <property type="match status" value="1"/>
</dbReference>
<dbReference type="SUPFAM" id="SSF53597">
    <property type="entry name" value="Dihydrofolate reductase-like"/>
    <property type="match status" value="1"/>
</dbReference>
<dbReference type="InterPro" id="IPR002734">
    <property type="entry name" value="RibDG_C"/>
</dbReference>
<evidence type="ECO:0000259" key="1">
    <source>
        <dbReference type="Pfam" id="PF01872"/>
    </source>
</evidence>
<dbReference type="Pfam" id="PF01872">
    <property type="entry name" value="RibD_C"/>
    <property type="match status" value="1"/>
</dbReference>
<sequence length="181" mass="19895">MRPLRFSTNVTLDGCIDHRAGNPDAHTHAHAAQQIARADALVLGRVVYRMMEEAWRPPASEGRPDWMQPFARTIDAAKKYVVSSTLPSVDWNAELLAGDLRTEVERLKAIPGKGLYTAGATLATTLAGWGLIDEYTFVVHPRIAGHGPRLFEGVAEPLDLELVDRLAFDSGVVAETYVPRH</sequence>
<accession>A0ABU3GGB1</accession>